<keyword evidence="4" id="KW-0732">Signal</keyword>
<dbReference type="PANTHER" id="PTHR12236:SF79">
    <property type="entry name" value="CUTICULAR PROTEIN 50CB-RELATED"/>
    <property type="match status" value="1"/>
</dbReference>
<dbReference type="PANTHER" id="PTHR12236">
    <property type="entry name" value="STRUCTURAL CONTITUENT OF CUTICLE"/>
    <property type="match status" value="1"/>
</dbReference>
<dbReference type="GO" id="GO:0005615">
    <property type="term" value="C:extracellular space"/>
    <property type="evidence" value="ECO:0007669"/>
    <property type="project" value="TreeGrafter"/>
</dbReference>
<dbReference type="GO" id="GO:0042302">
    <property type="term" value="F:structural constituent of cuticle"/>
    <property type="evidence" value="ECO:0007669"/>
    <property type="project" value="UniProtKB-UniRule"/>
</dbReference>
<proteinExistence type="predicted"/>
<dbReference type="Pfam" id="PF00379">
    <property type="entry name" value="Chitin_bind_4"/>
    <property type="match status" value="1"/>
</dbReference>
<accession>A0AA88HXX9</accession>
<name>A0AA88HXX9_ARTSF</name>
<evidence type="ECO:0000313" key="5">
    <source>
        <dbReference type="EMBL" id="KAK2718189.1"/>
    </source>
</evidence>
<dbReference type="AlphaFoldDB" id="A0AA88HXX9"/>
<dbReference type="Proteomes" id="UP001187531">
    <property type="component" value="Unassembled WGS sequence"/>
</dbReference>
<sequence>MKRLWMGLGLGDAFHALVFIISVLCAVAFSQDYPAKPAYPAQGGGYKQPAYEPGMPYNFNYAVQDDYSYNNFAQQESSDGKITSGQYKVLLPDGRTQIVTYKADDYTGFVSDVQYEGVAKYPEYKPSGYQAGAAPYPAKQNYQPKY</sequence>
<dbReference type="InterPro" id="IPR000618">
    <property type="entry name" value="Insect_cuticle"/>
</dbReference>
<evidence type="ECO:0008006" key="7">
    <source>
        <dbReference type="Google" id="ProtNLM"/>
    </source>
</evidence>
<evidence type="ECO:0000313" key="6">
    <source>
        <dbReference type="Proteomes" id="UP001187531"/>
    </source>
</evidence>
<dbReference type="GO" id="GO:0031012">
    <property type="term" value="C:extracellular matrix"/>
    <property type="evidence" value="ECO:0007669"/>
    <property type="project" value="TreeGrafter"/>
</dbReference>
<feature type="chain" id="PRO_5041660422" description="Cuticle protein" evidence="4">
    <location>
        <begin position="31"/>
        <end position="146"/>
    </location>
</feature>
<dbReference type="EMBL" id="JAVRJZ010000009">
    <property type="protein sequence ID" value="KAK2718189.1"/>
    <property type="molecule type" value="Genomic_DNA"/>
</dbReference>
<evidence type="ECO:0000256" key="1">
    <source>
        <dbReference type="ARBA" id="ARBA00022460"/>
    </source>
</evidence>
<evidence type="ECO:0000256" key="4">
    <source>
        <dbReference type="SAM" id="SignalP"/>
    </source>
</evidence>
<keyword evidence="1 2" id="KW-0193">Cuticle</keyword>
<comment type="caution">
    <text evidence="5">The sequence shown here is derived from an EMBL/GenBank/DDBJ whole genome shotgun (WGS) entry which is preliminary data.</text>
</comment>
<protein>
    <recommendedName>
        <fullName evidence="7">Cuticle protein</fullName>
    </recommendedName>
</protein>
<keyword evidence="6" id="KW-1185">Reference proteome</keyword>
<dbReference type="PROSITE" id="PS51155">
    <property type="entry name" value="CHIT_BIND_RR_2"/>
    <property type="match status" value="1"/>
</dbReference>
<evidence type="ECO:0000256" key="2">
    <source>
        <dbReference type="PROSITE-ProRule" id="PRU00497"/>
    </source>
</evidence>
<organism evidence="5 6">
    <name type="scientific">Artemia franciscana</name>
    <name type="common">Brine shrimp</name>
    <name type="synonym">Artemia sanfranciscana</name>
    <dbReference type="NCBI Taxonomy" id="6661"/>
    <lineage>
        <taxon>Eukaryota</taxon>
        <taxon>Metazoa</taxon>
        <taxon>Ecdysozoa</taxon>
        <taxon>Arthropoda</taxon>
        <taxon>Crustacea</taxon>
        <taxon>Branchiopoda</taxon>
        <taxon>Anostraca</taxon>
        <taxon>Artemiidae</taxon>
        <taxon>Artemia</taxon>
    </lineage>
</organism>
<feature type="region of interest" description="Disordered" evidence="3">
    <location>
        <begin position="125"/>
        <end position="146"/>
    </location>
</feature>
<reference evidence="5" key="1">
    <citation type="submission" date="2023-07" db="EMBL/GenBank/DDBJ databases">
        <title>Chromosome-level genome assembly of Artemia franciscana.</title>
        <authorList>
            <person name="Jo E."/>
        </authorList>
    </citation>
    <scope>NUCLEOTIDE SEQUENCE</scope>
    <source>
        <tissue evidence="5">Whole body</tissue>
    </source>
</reference>
<feature type="signal peptide" evidence="4">
    <location>
        <begin position="1"/>
        <end position="30"/>
    </location>
</feature>
<dbReference type="InterPro" id="IPR051217">
    <property type="entry name" value="Insect_Cuticle_Struc_Prot"/>
</dbReference>
<gene>
    <name evidence="5" type="ORF">QYM36_005492</name>
</gene>
<evidence type="ECO:0000256" key="3">
    <source>
        <dbReference type="SAM" id="MobiDB-lite"/>
    </source>
</evidence>